<dbReference type="GO" id="GO:0052689">
    <property type="term" value="F:carboxylic ester hydrolase activity"/>
    <property type="evidence" value="ECO:0007669"/>
    <property type="project" value="UniProtKB-ARBA"/>
</dbReference>
<dbReference type="Pfam" id="PF00326">
    <property type="entry name" value="Peptidase_S9"/>
    <property type="match status" value="1"/>
</dbReference>
<dbReference type="SUPFAM" id="SSF53474">
    <property type="entry name" value="alpha/beta-Hydrolases"/>
    <property type="match status" value="1"/>
</dbReference>
<dbReference type="AlphaFoldDB" id="A0A4P6US13"/>
<evidence type="ECO:0000313" key="4">
    <source>
        <dbReference type="Proteomes" id="UP000291151"/>
    </source>
</evidence>
<dbReference type="RefSeq" id="WP_208651805.1">
    <property type="nucleotide sequence ID" value="NZ_CP036528.1"/>
</dbReference>
<gene>
    <name evidence="3" type="ORF">DKZ56_05845</name>
</gene>
<keyword evidence="4" id="KW-1185">Reference proteome</keyword>
<dbReference type="EMBL" id="CP036528">
    <property type="protein sequence ID" value="QBK25417.1"/>
    <property type="molecule type" value="Genomic_DNA"/>
</dbReference>
<evidence type="ECO:0000259" key="2">
    <source>
        <dbReference type="Pfam" id="PF00326"/>
    </source>
</evidence>
<reference evidence="3 4" key="1">
    <citation type="submission" date="2019-02" db="EMBL/GenBank/DDBJ databases">
        <title>Ureibacillus thermophilus.</title>
        <authorList>
            <person name="Sunny J.S."/>
            <person name="Natarajan A."/>
            <person name="Saleena L.M."/>
        </authorList>
    </citation>
    <scope>NUCLEOTIDE SEQUENCE [LARGE SCALE GENOMIC DNA]</scope>
    <source>
        <strain evidence="3 4">LM102</strain>
    </source>
</reference>
<dbReference type="InterPro" id="IPR001375">
    <property type="entry name" value="Peptidase_S9_cat"/>
</dbReference>
<organism evidence="3 4">
    <name type="scientific">Ureibacillus thermophilus</name>
    <dbReference type="NCBI Taxonomy" id="367743"/>
    <lineage>
        <taxon>Bacteria</taxon>
        <taxon>Bacillati</taxon>
        <taxon>Bacillota</taxon>
        <taxon>Bacilli</taxon>
        <taxon>Bacillales</taxon>
        <taxon>Caryophanaceae</taxon>
        <taxon>Ureibacillus</taxon>
    </lineage>
</organism>
<dbReference type="InterPro" id="IPR029058">
    <property type="entry name" value="AB_hydrolase_fold"/>
</dbReference>
<feature type="domain" description="Peptidase S9 prolyl oligopeptidase catalytic" evidence="2">
    <location>
        <begin position="101"/>
        <end position="251"/>
    </location>
</feature>
<dbReference type="Gene3D" id="3.40.50.1820">
    <property type="entry name" value="alpha/beta hydrolase"/>
    <property type="match status" value="1"/>
</dbReference>
<proteinExistence type="predicted"/>
<dbReference type="InterPro" id="IPR050261">
    <property type="entry name" value="FrsA_esterase"/>
</dbReference>
<dbReference type="GO" id="GO:0008236">
    <property type="term" value="F:serine-type peptidase activity"/>
    <property type="evidence" value="ECO:0007669"/>
    <property type="project" value="InterPro"/>
</dbReference>
<name>A0A4P6US13_9BACL</name>
<dbReference type="KEGG" id="uth:DKZ56_05845"/>
<accession>A0A4P6US13</accession>
<evidence type="ECO:0000313" key="3">
    <source>
        <dbReference type="EMBL" id="QBK25417.1"/>
    </source>
</evidence>
<protein>
    <submittedName>
        <fullName evidence="3">Esterase</fullName>
    </submittedName>
</protein>
<dbReference type="PANTHER" id="PTHR22946:SF9">
    <property type="entry name" value="POLYKETIDE TRANSFERASE AF380"/>
    <property type="match status" value="1"/>
</dbReference>
<keyword evidence="1" id="KW-0378">Hydrolase</keyword>
<dbReference type="GO" id="GO:0006508">
    <property type="term" value="P:proteolysis"/>
    <property type="evidence" value="ECO:0007669"/>
    <property type="project" value="InterPro"/>
</dbReference>
<evidence type="ECO:0000256" key="1">
    <source>
        <dbReference type="ARBA" id="ARBA00022801"/>
    </source>
</evidence>
<dbReference type="Proteomes" id="UP000291151">
    <property type="component" value="Chromosome"/>
</dbReference>
<dbReference type="PANTHER" id="PTHR22946">
    <property type="entry name" value="DIENELACTONE HYDROLASE DOMAIN-CONTAINING PROTEIN-RELATED"/>
    <property type="match status" value="1"/>
</dbReference>
<sequence length="252" mass="29044">MIVDDERWQDIPLIHVYTEEMNERSPVLIFLHGFSSAKEHNLHYAYQLAKKGVRVILPDAKLHGDRADHCSEEKLNLKFWDIVVNSIHELGKLYDEIQLRFQPEKIGVAGTSMGGITTCGCLKKYDWIDAAGVCMGAPGYSAFAEYQIQQFEQAGIPLPLSDEQIEQIHNVLFEYDITKTPERLNNRPVIFWHGKKDTTVPMDNALHFYETTRPYYVHPERLQFMIDETQGHKVNRAGMLAVTDFLARHLKD</sequence>